<organism evidence="1 2">
    <name type="scientific">Toxocara canis</name>
    <name type="common">Canine roundworm</name>
    <dbReference type="NCBI Taxonomy" id="6265"/>
    <lineage>
        <taxon>Eukaryota</taxon>
        <taxon>Metazoa</taxon>
        <taxon>Ecdysozoa</taxon>
        <taxon>Nematoda</taxon>
        <taxon>Chromadorea</taxon>
        <taxon>Rhabditida</taxon>
        <taxon>Spirurina</taxon>
        <taxon>Ascaridomorpha</taxon>
        <taxon>Ascaridoidea</taxon>
        <taxon>Toxocaridae</taxon>
        <taxon>Toxocara</taxon>
    </lineage>
</organism>
<name>A0A0B2VXZ0_TOXCA</name>
<protein>
    <submittedName>
        <fullName evidence="1">Uncharacterized protein</fullName>
    </submittedName>
</protein>
<keyword evidence="2" id="KW-1185">Reference proteome</keyword>
<dbReference type="EMBL" id="JPKZ01000233">
    <property type="protein sequence ID" value="KHN88416.1"/>
    <property type="molecule type" value="Genomic_DNA"/>
</dbReference>
<gene>
    <name evidence="1" type="ORF">Tcan_01918</name>
</gene>
<sequence length="122" mass="13755">MLVRLFEKVHPTIDHIKKLISKNPIKNYIQAKVTHVKETVRSNIDRMLQREERLQLLNARAAACPRTADDERATECLTVARTTDASSHCGSPQFSTEGSGNGKIMWILMEAQIVEPRVTGEL</sequence>
<dbReference type="Proteomes" id="UP000031036">
    <property type="component" value="Unassembled WGS sequence"/>
</dbReference>
<dbReference type="Gene3D" id="1.20.5.110">
    <property type="match status" value="1"/>
</dbReference>
<evidence type="ECO:0000313" key="2">
    <source>
        <dbReference type="Proteomes" id="UP000031036"/>
    </source>
</evidence>
<comment type="caution">
    <text evidence="1">The sequence shown here is derived from an EMBL/GenBank/DDBJ whole genome shotgun (WGS) entry which is preliminary data.</text>
</comment>
<dbReference type="AlphaFoldDB" id="A0A0B2VXZ0"/>
<proteinExistence type="predicted"/>
<dbReference type="SUPFAM" id="SSF58038">
    <property type="entry name" value="SNARE fusion complex"/>
    <property type="match status" value="1"/>
</dbReference>
<accession>A0A0B2VXZ0</accession>
<reference evidence="1 2" key="1">
    <citation type="submission" date="2014-11" db="EMBL/GenBank/DDBJ databases">
        <title>Genetic blueprint of the zoonotic pathogen Toxocara canis.</title>
        <authorList>
            <person name="Zhu X.-Q."/>
            <person name="Korhonen P.K."/>
            <person name="Cai H."/>
            <person name="Young N.D."/>
            <person name="Nejsum P."/>
            <person name="von Samson-Himmelstjerna G."/>
            <person name="Boag P.R."/>
            <person name="Tan P."/>
            <person name="Li Q."/>
            <person name="Min J."/>
            <person name="Yang Y."/>
            <person name="Wang X."/>
            <person name="Fang X."/>
            <person name="Hall R.S."/>
            <person name="Hofmann A."/>
            <person name="Sternberg P.W."/>
            <person name="Jex A.R."/>
            <person name="Gasser R.B."/>
        </authorList>
    </citation>
    <scope>NUCLEOTIDE SEQUENCE [LARGE SCALE GENOMIC DNA]</scope>
    <source>
        <strain evidence="1">PN_DK_2014</strain>
    </source>
</reference>
<evidence type="ECO:0000313" key="1">
    <source>
        <dbReference type="EMBL" id="KHN88416.1"/>
    </source>
</evidence>